<protein>
    <recommendedName>
        <fullName evidence="4">Transposase IS701-like DDE domain-containing protein</fullName>
    </recommendedName>
</protein>
<evidence type="ECO:0000313" key="3">
    <source>
        <dbReference type="Proteomes" id="UP000654471"/>
    </source>
</evidence>
<evidence type="ECO:0000256" key="1">
    <source>
        <dbReference type="SAM" id="MobiDB-lite"/>
    </source>
</evidence>
<sequence>MQRTTRRDTDDVRAYVLEPPGTDDGVLIVDETGDMPRGADRGVGVHEAEGAPGQAAGTPGRSGGPARGGRWGDRCGPPSPPPQGSACQVRTTTRAREARRGRLSTVLRGGQLPYSQGDSAQAG</sequence>
<organism evidence="2 3">
    <name type="scientific">Streptomyces albospinus</name>
    <dbReference type="NCBI Taxonomy" id="285515"/>
    <lineage>
        <taxon>Bacteria</taxon>
        <taxon>Bacillati</taxon>
        <taxon>Actinomycetota</taxon>
        <taxon>Actinomycetes</taxon>
        <taxon>Kitasatosporales</taxon>
        <taxon>Streptomycetaceae</taxon>
        <taxon>Streptomyces</taxon>
    </lineage>
</organism>
<evidence type="ECO:0000313" key="2">
    <source>
        <dbReference type="EMBL" id="GGV02187.1"/>
    </source>
</evidence>
<proteinExistence type="predicted"/>
<feature type="region of interest" description="Disordered" evidence="1">
    <location>
        <begin position="1"/>
        <end position="123"/>
    </location>
</feature>
<dbReference type="EMBL" id="BMRP01000076">
    <property type="protein sequence ID" value="GGV02187.1"/>
    <property type="molecule type" value="Genomic_DNA"/>
</dbReference>
<name>A0ABQ2VNI9_9ACTN</name>
<keyword evidence="3" id="KW-1185">Reference proteome</keyword>
<comment type="caution">
    <text evidence="2">The sequence shown here is derived from an EMBL/GenBank/DDBJ whole genome shotgun (WGS) entry which is preliminary data.</text>
</comment>
<gene>
    <name evidence="2" type="ORF">GCM10010211_81900</name>
</gene>
<feature type="compositionally biased region" description="Polar residues" evidence="1">
    <location>
        <begin position="113"/>
        <end position="123"/>
    </location>
</feature>
<feature type="compositionally biased region" description="Basic and acidic residues" evidence="1">
    <location>
        <begin position="37"/>
        <end position="49"/>
    </location>
</feature>
<feature type="compositionally biased region" description="Basic and acidic residues" evidence="1">
    <location>
        <begin position="1"/>
        <end position="13"/>
    </location>
</feature>
<accession>A0ABQ2VNI9</accession>
<evidence type="ECO:0008006" key="4">
    <source>
        <dbReference type="Google" id="ProtNLM"/>
    </source>
</evidence>
<feature type="compositionally biased region" description="Gly residues" evidence="1">
    <location>
        <begin position="60"/>
        <end position="69"/>
    </location>
</feature>
<reference evidence="3" key="1">
    <citation type="journal article" date="2019" name="Int. J. Syst. Evol. Microbiol.">
        <title>The Global Catalogue of Microorganisms (GCM) 10K type strain sequencing project: providing services to taxonomists for standard genome sequencing and annotation.</title>
        <authorList>
            <consortium name="The Broad Institute Genomics Platform"/>
            <consortium name="The Broad Institute Genome Sequencing Center for Infectious Disease"/>
            <person name="Wu L."/>
            <person name="Ma J."/>
        </authorList>
    </citation>
    <scope>NUCLEOTIDE SEQUENCE [LARGE SCALE GENOMIC DNA]</scope>
    <source>
        <strain evidence="3">JCM 3399</strain>
    </source>
</reference>
<dbReference type="Proteomes" id="UP000654471">
    <property type="component" value="Unassembled WGS sequence"/>
</dbReference>